<evidence type="ECO:0000256" key="12">
    <source>
        <dbReference type="SAM" id="Phobius"/>
    </source>
</evidence>
<feature type="domain" description="ABC transporter" evidence="13">
    <location>
        <begin position="1241"/>
        <end position="1491"/>
    </location>
</feature>
<keyword evidence="3" id="KW-0813">Transport</keyword>
<dbReference type="PANTHER" id="PTHR24223">
    <property type="entry name" value="ATP-BINDING CASSETTE SUB-FAMILY C"/>
    <property type="match status" value="1"/>
</dbReference>
<feature type="region of interest" description="Disordered" evidence="11">
    <location>
        <begin position="17"/>
        <end position="43"/>
    </location>
</feature>
<feature type="domain" description="ABC transmembrane type-1" evidence="14">
    <location>
        <begin position="224"/>
        <end position="491"/>
    </location>
</feature>
<comment type="caution">
    <text evidence="15">The sequence shown here is derived from an EMBL/GenBank/DDBJ whole genome shotgun (WGS) entry which is preliminary data.</text>
</comment>
<keyword evidence="5 12" id="KW-0812">Transmembrane</keyword>
<evidence type="ECO:0000256" key="9">
    <source>
        <dbReference type="ARBA" id="ARBA00022989"/>
    </source>
</evidence>
<sequence>MFKRNIFSPKRLFRRKKREIGGDDNENELQSPDNHDDDLSFGVDDMVDNVQDSDLSIEHDTDLVTEQTPLVNNPPSDDRDEFLPVVGTDLSDMSLAESSIYSGYGSVLEESNDDKSVDYVPFTLETSHLNWFSALTFNWFVPLLELGNSKDQLNPDDLKRFPLPPSCKTKTVSDAFKLEWNHEKVKSSSSKKGQEPSIAKCLFRAYGIDFLKAGLLKLIHDVNIFVGPVVLHALIQFLRKPDADIYEGILLTVAVSISQTIMSFCLRHYFFRCYLCGLRMRTAIVVAVYEKAMVLSSAERQQRSVGEIVNFMTVDAQRIQDLTTYLHAVWYSFLQIGLSLYFLWQQLGQSCLGGLAVILVMIPLNKSIAGWMGRLQKSLMEARDARVDVNNEVLSNMKIVKLQGWESSFKTKILQLRDIELTHLSRYVMANVLSIVMWTAVPLLVALASFATYIFLGNELDVANALTSLALFDILRFPLFMLPQVINNLVEASVSFTRVRKFLLSEEHEAVSSGSLKEKEICVRDGTFVYESKKPKVDLTAGLTEEKRNFLWEIDLLKAQLHASEEQLKTATRDSVEQQDDLGFEDNELNSNESNVQDLLALKRINLSCAKGELVAVVGDVAGGKSSLVNCILGELKQVAGSVSVKGKTAYFPQTPFIMNDTVQGNILFGRRNEYLDAELYKRAISCCALEHDLKLLSHGDKTEIGERGINLSGGQKARLALARCVYVSEADFYLLDDPLAAVDAHVGAHIFQKCIIDELVKKRKKGVLLVTNAVQYLSDPNVHKIAVMQAGSIIEIGSYIDLSSNGDSVFSSLLAAAGSKGFSEYKSSQKDSITSTTLQAINTPNKMSIISSSTSPEIRQSQISTEAEVIADLMSETNESTTLGKASEALMTDEFTEREKGHVDKDIYLAWLAAAGGFCIGLLVLLSYAVDQSVIIASKWWLTYWSRNGKEEDEFTFLKIYAIINVCAIITMFIRVLMIFMSGLRASRLLYVNLLEVILEAPMAFFDTTPVGRIVNRFAKDMYNIDEKLVATMRSYLATLSSVIGTIVVVSFVTPYFTIALIPMIGFYANQQNYFTKTYRELKRIDAVSRSPLYALLGETLDGLTVIRAFGAQNTLTNRLQEMLDTQQTAYFLTTTGQCWLAIRLEMVGTSIIFFSCICAVLEHAVNGGNEVYAGLAGLSISFALSVTQSLNWSVRMASDLEAHMISVERVKQYCRLPSEGSHHLPSDATLGNWPSIGEIKFSSAKLRYRPNLPLVLKGLDITIPGRSKIGVAGRTGAGKSTIMTALLRLVELSDGKIEIDGVDISKIGMNVLRRNIAVIPQDPSLFSGTIRTNLDPFHTFDDERMKEVLSIVGLLKVEKSASSQSLYSLSDRKVSSSIQSLDDEVLEGGSNLSCGQRQLLVIARSILCKSKIVIMDEATASVDAATDTMIQDVMRSQFMDSTCITIAHRINTIMDSDFILVMDDGLAKEFDSPKNLLSRDKSLFKDLYSAWEKEQNRNES</sequence>
<evidence type="ECO:0000313" key="16">
    <source>
        <dbReference type="Proteomes" id="UP001054902"/>
    </source>
</evidence>
<evidence type="ECO:0000259" key="14">
    <source>
        <dbReference type="PROSITE" id="PS50929"/>
    </source>
</evidence>
<comment type="subcellular location">
    <subcellularLocation>
        <location evidence="1">Vacuole membrane</location>
        <topology evidence="1">Multi-pass membrane protein</topology>
    </subcellularLocation>
</comment>
<feature type="transmembrane region" description="Helical" evidence="12">
    <location>
        <begin position="249"/>
        <end position="271"/>
    </location>
</feature>
<feature type="transmembrane region" description="Helical" evidence="12">
    <location>
        <begin position="353"/>
        <end position="373"/>
    </location>
</feature>
<dbReference type="EMBL" id="BLLK01000045">
    <property type="protein sequence ID" value="GFH51922.1"/>
    <property type="molecule type" value="Genomic_DNA"/>
</dbReference>
<dbReference type="InterPro" id="IPR017871">
    <property type="entry name" value="ABC_transporter-like_CS"/>
</dbReference>
<dbReference type="FunFam" id="3.40.50.300:FF:000997">
    <property type="entry name" value="Multidrug resistance-associated protein 1"/>
    <property type="match status" value="1"/>
</dbReference>
<keyword evidence="4" id="KW-0926">Vacuole</keyword>
<dbReference type="FunFam" id="1.20.1560.10:FF:000010">
    <property type="entry name" value="Multidrug resistance-associated ABC transporter"/>
    <property type="match status" value="1"/>
</dbReference>
<feature type="transmembrane region" description="Helical" evidence="12">
    <location>
        <begin position="1044"/>
        <end position="1070"/>
    </location>
</feature>
<evidence type="ECO:0000256" key="3">
    <source>
        <dbReference type="ARBA" id="ARBA00022448"/>
    </source>
</evidence>
<evidence type="ECO:0000256" key="6">
    <source>
        <dbReference type="ARBA" id="ARBA00022737"/>
    </source>
</evidence>
<dbReference type="InterPro" id="IPR011527">
    <property type="entry name" value="ABC1_TM_dom"/>
</dbReference>
<evidence type="ECO:0000259" key="13">
    <source>
        <dbReference type="PROSITE" id="PS50893"/>
    </source>
</evidence>
<organism evidence="15 16">
    <name type="scientific">Chaetoceros tenuissimus</name>
    <dbReference type="NCBI Taxonomy" id="426638"/>
    <lineage>
        <taxon>Eukaryota</taxon>
        <taxon>Sar</taxon>
        <taxon>Stramenopiles</taxon>
        <taxon>Ochrophyta</taxon>
        <taxon>Bacillariophyta</taxon>
        <taxon>Coscinodiscophyceae</taxon>
        <taxon>Chaetocerotophycidae</taxon>
        <taxon>Chaetocerotales</taxon>
        <taxon>Chaetocerotaceae</taxon>
        <taxon>Chaetoceros</taxon>
    </lineage>
</organism>
<keyword evidence="9 12" id="KW-1133">Transmembrane helix</keyword>
<feature type="transmembrane region" description="Helical" evidence="12">
    <location>
        <begin position="961"/>
        <end position="981"/>
    </location>
</feature>
<name>A0AAD3CTR4_9STRA</name>
<keyword evidence="10 12" id="KW-0472">Membrane</keyword>
<keyword evidence="16" id="KW-1185">Reference proteome</keyword>
<evidence type="ECO:0000313" key="15">
    <source>
        <dbReference type="EMBL" id="GFH51922.1"/>
    </source>
</evidence>
<dbReference type="FunFam" id="3.40.50.300:FF:000610">
    <property type="entry name" value="Multidrug resistance-associated ABC transporter"/>
    <property type="match status" value="1"/>
</dbReference>
<dbReference type="GO" id="GO:0005774">
    <property type="term" value="C:vacuolar membrane"/>
    <property type="evidence" value="ECO:0007669"/>
    <property type="project" value="UniProtKB-SubCell"/>
</dbReference>
<dbReference type="PROSITE" id="PS00211">
    <property type="entry name" value="ABC_TRANSPORTER_1"/>
    <property type="match status" value="1"/>
</dbReference>
<dbReference type="Proteomes" id="UP001054902">
    <property type="component" value="Unassembled WGS sequence"/>
</dbReference>
<feature type="transmembrane region" description="Helical" evidence="12">
    <location>
        <begin position="328"/>
        <end position="347"/>
    </location>
</feature>
<gene>
    <name evidence="15" type="ORF">CTEN210_08398</name>
</gene>
<dbReference type="InterPro" id="IPR003439">
    <property type="entry name" value="ABC_transporter-like_ATP-bd"/>
</dbReference>
<keyword evidence="6" id="KW-0677">Repeat</keyword>
<evidence type="ECO:0000256" key="11">
    <source>
        <dbReference type="SAM" id="MobiDB-lite"/>
    </source>
</evidence>
<dbReference type="InterPro" id="IPR036640">
    <property type="entry name" value="ABC1_TM_sf"/>
</dbReference>
<dbReference type="PANTHER" id="PTHR24223:SF443">
    <property type="entry name" value="MULTIDRUG-RESISTANCE LIKE PROTEIN 1, ISOFORM I"/>
    <property type="match status" value="1"/>
</dbReference>
<dbReference type="Pfam" id="PF00664">
    <property type="entry name" value="ABC_membrane"/>
    <property type="match status" value="2"/>
</dbReference>
<dbReference type="InterPro" id="IPR050173">
    <property type="entry name" value="ABC_transporter_C-like"/>
</dbReference>
<feature type="transmembrane region" description="Helical" evidence="12">
    <location>
        <begin position="432"/>
        <end position="456"/>
    </location>
</feature>
<dbReference type="GO" id="GO:0140359">
    <property type="term" value="F:ABC-type transporter activity"/>
    <property type="evidence" value="ECO:0007669"/>
    <property type="project" value="InterPro"/>
</dbReference>
<keyword evidence="8 15" id="KW-0067">ATP-binding</keyword>
<dbReference type="InterPro" id="IPR027417">
    <property type="entry name" value="P-loop_NTPase"/>
</dbReference>
<dbReference type="CDD" id="cd18603">
    <property type="entry name" value="ABC_6TM_MRP1_2_3_6_D2_like"/>
    <property type="match status" value="1"/>
</dbReference>
<dbReference type="SMART" id="SM00382">
    <property type="entry name" value="AAA"/>
    <property type="match status" value="2"/>
</dbReference>
<evidence type="ECO:0000256" key="2">
    <source>
        <dbReference type="ARBA" id="ARBA00009726"/>
    </source>
</evidence>
<evidence type="ECO:0000256" key="5">
    <source>
        <dbReference type="ARBA" id="ARBA00022692"/>
    </source>
</evidence>
<dbReference type="CDD" id="cd03250">
    <property type="entry name" value="ABCC_MRP_domain1"/>
    <property type="match status" value="1"/>
</dbReference>
<evidence type="ECO:0000256" key="1">
    <source>
        <dbReference type="ARBA" id="ARBA00004128"/>
    </source>
</evidence>
<feature type="transmembrane region" description="Helical" evidence="12">
    <location>
        <begin position="909"/>
        <end position="931"/>
    </location>
</feature>
<evidence type="ECO:0000256" key="8">
    <source>
        <dbReference type="ARBA" id="ARBA00022840"/>
    </source>
</evidence>
<dbReference type="CDD" id="cd18595">
    <property type="entry name" value="ABC_6TM_MRP1_2_3_6_D1_like"/>
    <property type="match status" value="1"/>
</dbReference>
<feature type="domain" description="ABC transporter" evidence="13">
    <location>
        <begin position="584"/>
        <end position="816"/>
    </location>
</feature>
<reference evidence="15 16" key="1">
    <citation type="journal article" date="2021" name="Sci. Rep.">
        <title>The genome of the diatom Chaetoceros tenuissimus carries an ancient integrated fragment of an extant virus.</title>
        <authorList>
            <person name="Hongo Y."/>
            <person name="Kimura K."/>
            <person name="Takaki Y."/>
            <person name="Yoshida Y."/>
            <person name="Baba S."/>
            <person name="Kobayashi G."/>
            <person name="Nagasaki K."/>
            <person name="Hano T."/>
            <person name="Tomaru Y."/>
        </authorList>
    </citation>
    <scope>NUCLEOTIDE SEQUENCE [LARGE SCALE GENOMIC DNA]</scope>
    <source>
        <strain evidence="15 16">NIES-3715</strain>
    </source>
</reference>
<proteinExistence type="inferred from homology"/>
<dbReference type="Pfam" id="PF00005">
    <property type="entry name" value="ABC_tran"/>
    <property type="match status" value="2"/>
</dbReference>
<evidence type="ECO:0000256" key="10">
    <source>
        <dbReference type="ARBA" id="ARBA00023136"/>
    </source>
</evidence>
<protein>
    <submittedName>
        <fullName evidence="15">ATP-binding cassette, subfamily C (CFTR/MRP), member 1</fullName>
    </submittedName>
</protein>
<dbReference type="GO" id="GO:0005524">
    <property type="term" value="F:ATP binding"/>
    <property type="evidence" value="ECO:0007669"/>
    <property type="project" value="UniProtKB-KW"/>
</dbReference>
<evidence type="ECO:0000256" key="4">
    <source>
        <dbReference type="ARBA" id="ARBA00022554"/>
    </source>
</evidence>
<dbReference type="Gene3D" id="1.20.1560.10">
    <property type="entry name" value="ABC transporter type 1, transmembrane domain"/>
    <property type="match status" value="2"/>
</dbReference>
<dbReference type="CDD" id="cd03244">
    <property type="entry name" value="ABCC_MRP_domain2"/>
    <property type="match status" value="1"/>
</dbReference>
<feature type="domain" description="ABC transmembrane type-1" evidence="14">
    <location>
        <begin position="908"/>
        <end position="1204"/>
    </location>
</feature>
<dbReference type="GO" id="GO:0016887">
    <property type="term" value="F:ATP hydrolysis activity"/>
    <property type="evidence" value="ECO:0007669"/>
    <property type="project" value="InterPro"/>
</dbReference>
<dbReference type="GO" id="GO:0000323">
    <property type="term" value="C:lytic vacuole"/>
    <property type="evidence" value="ECO:0007669"/>
    <property type="project" value="UniProtKB-ARBA"/>
</dbReference>
<comment type="similarity">
    <text evidence="2">Belongs to the ABC transporter superfamily. ABCC family. Conjugate transporter (TC 3.A.1.208) subfamily.</text>
</comment>
<dbReference type="SUPFAM" id="SSF90123">
    <property type="entry name" value="ABC transporter transmembrane region"/>
    <property type="match status" value="2"/>
</dbReference>
<accession>A0AAD3CTR4</accession>
<dbReference type="PROSITE" id="PS50893">
    <property type="entry name" value="ABC_TRANSPORTER_2"/>
    <property type="match status" value="2"/>
</dbReference>
<evidence type="ECO:0000256" key="7">
    <source>
        <dbReference type="ARBA" id="ARBA00022741"/>
    </source>
</evidence>
<dbReference type="FunFam" id="1.20.1560.10:FF:000020">
    <property type="entry name" value="ABC metal ion transporter"/>
    <property type="match status" value="1"/>
</dbReference>
<dbReference type="Gene3D" id="3.40.50.300">
    <property type="entry name" value="P-loop containing nucleotide triphosphate hydrolases"/>
    <property type="match status" value="2"/>
</dbReference>
<dbReference type="SUPFAM" id="SSF52540">
    <property type="entry name" value="P-loop containing nucleoside triphosphate hydrolases"/>
    <property type="match status" value="2"/>
</dbReference>
<keyword evidence="7" id="KW-0547">Nucleotide-binding</keyword>
<dbReference type="InterPro" id="IPR003593">
    <property type="entry name" value="AAA+_ATPase"/>
</dbReference>
<dbReference type="PROSITE" id="PS50929">
    <property type="entry name" value="ABC_TM1F"/>
    <property type="match status" value="2"/>
</dbReference>